<gene>
    <name evidence="1" type="ORF">FRX31_008890</name>
</gene>
<comment type="caution">
    <text evidence="1">The sequence shown here is derived from an EMBL/GenBank/DDBJ whole genome shotgun (WGS) entry which is preliminary data.</text>
</comment>
<dbReference type="AlphaFoldDB" id="A0A7J6WWV7"/>
<protein>
    <submittedName>
        <fullName evidence="1">Uncharacterized protein</fullName>
    </submittedName>
</protein>
<proteinExistence type="predicted"/>
<keyword evidence="2" id="KW-1185">Reference proteome</keyword>
<reference evidence="1 2" key="1">
    <citation type="submission" date="2020-06" db="EMBL/GenBank/DDBJ databases">
        <title>Transcriptomic and genomic resources for Thalictrum thalictroides and T. hernandezii: Facilitating candidate gene discovery in an emerging model plant lineage.</title>
        <authorList>
            <person name="Arias T."/>
            <person name="Riano-Pachon D.M."/>
            <person name="Di Stilio V.S."/>
        </authorList>
    </citation>
    <scope>NUCLEOTIDE SEQUENCE [LARGE SCALE GENOMIC DNA]</scope>
    <source>
        <strain evidence="2">cv. WT478/WT964</strain>
        <tissue evidence="1">Leaves</tissue>
    </source>
</reference>
<accession>A0A7J6WWV7</accession>
<organism evidence="1 2">
    <name type="scientific">Thalictrum thalictroides</name>
    <name type="common">Rue-anemone</name>
    <name type="synonym">Anemone thalictroides</name>
    <dbReference type="NCBI Taxonomy" id="46969"/>
    <lineage>
        <taxon>Eukaryota</taxon>
        <taxon>Viridiplantae</taxon>
        <taxon>Streptophyta</taxon>
        <taxon>Embryophyta</taxon>
        <taxon>Tracheophyta</taxon>
        <taxon>Spermatophyta</taxon>
        <taxon>Magnoliopsida</taxon>
        <taxon>Ranunculales</taxon>
        <taxon>Ranunculaceae</taxon>
        <taxon>Thalictroideae</taxon>
        <taxon>Thalictrum</taxon>
    </lineage>
</organism>
<dbReference type="EMBL" id="JABWDY010009311">
    <property type="protein sequence ID" value="KAF5201523.1"/>
    <property type="molecule type" value="Genomic_DNA"/>
</dbReference>
<name>A0A7J6WWV7_THATH</name>
<evidence type="ECO:0000313" key="2">
    <source>
        <dbReference type="Proteomes" id="UP000554482"/>
    </source>
</evidence>
<dbReference type="Proteomes" id="UP000554482">
    <property type="component" value="Unassembled WGS sequence"/>
</dbReference>
<sequence length="110" mass="12627">MDKPSALIPRMVHQCLAHRLQQIQLFYFTYFEFQSSLRLTFTFTTDAAANSQSSSSSTILSNEFATSTAFSASYPAYIQKARQIQLYIYPPFTRKTISRNSKEKTLLLSH</sequence>
<evidence type="ECO:0000313" key="1">
    <source>
        <dbReference type="EMBL" id="KAF5201523.1"/>
    </source>
</evidence>